<protein>
    <submittedName>
        <fullName evidence="2">Uncharacterized protein</fullName>
    </submittedName>
</protein>
<feature type="region of interest" description="Disordered" evidence="1">
    <location>
        <begin position="1"/>
        <end position="75"/>
    </location>
</feature>
<name>A0A1S7LEX9_MAGMO</name>
<sequence>MPPEANLSQPDQYQAPDSNSSCPSTTKGKNLSQPDKYQASASNSSCPSTTKGKSEPAGQRSVARGGANWIKKGSSSFLGPRFQFQLSKYHQGQI</sequence>
<feature type="compositionally biased region" description="Polar residues" evidence="1">
    <location>
        <begin position="1"/>
        <end position="51"/>
    </location>
</feature>
<organism evidence="2">
    <name type="scientific">Magnetococcus massalia (strain MO-1)</name>
    <dbReference type="NCBI Taxonomy" id="451514"/>
    <lineage>
        <taxon>Bacteria</taxon>
        <taxon>Pseudomonadati</taxon>
        <taxon>Pseudomonadota</taxon>
        <taxon>Magnetococcia</taxon>
        <taxon>Magnetococcales</taxon>
        <taxon>Magnetococcaceae</taxon>
        <taxon>Magnetococcus</taxon>
    </lineage>
</organism>
<reference evidence="2" key="1">
    <citation type="submission" date="2015-04" db="EMBL/GenBank/DDBJ databases">
        <authorList>
            <person name="Syromyatnikov M.Y."/>
            <person name="Popov V.N."/>
        </authorList>
    </citation>
    <scope>NUCLEOTIDE SEQUENCE</scope>
    <source>
        <strain evidence="2">MO-1</strain>
    </source>
</reference>
<proteinExistence type="predicted"/>
<evidence type="ECO:0000256" key="1">
    <source>
        <dbReference type="SAM" id="MobiDB-lite"/>
    </source>
</evidence>
<accession>A0A1S7LEX9</accession>
<evidence type="ECO:0000313" key="2">
    <source>
        <dbReference type="EMBL" id="CRH05522.1"/>
    </source>
</evidence>
<dbReference type="AlphaFoldDB" id="A0A1S7LEX9"/>
<gene>
    <name evidence="2" type="ORF">MAGMO_1332</name>
</gene>
<dbReference type="EMBL" id="LO017727">
    <property type="protein sequence ID" value="CRH05522.1"/>
    <property type="molecule type" value="Genomic_DNA"/>
</dbReference>